<dbReference type="SUPFAM" id="SSF50475">
    <property type="entry name" value="FMN-binding split barrel"/>
    <property type="match status" value="1"/>
</dbReference>
<dbReference type="AlphaFoldDB" id="A0A949JJY3"/>
<comment type="caution">
    <text evidence="2">The sequence shown here is derived from an EMBL/GenBank/DDBJ whole genome shotgun (WGS) entry which is preliminary data.</text>
</comment>
<dbReference type="PANTHER" id="PTHR34071">
    <property type="entry name" value="5-NITROIMIDAZOLE ANTIBIOTICS RESISTANCE PROTEIN, NIMA-FAMILY-RELATED PROTEIN-RELATED"/>
    <property type="match status" value="1"/>
</dbReference>
<evidence type="ECO:0000313" key="3">
    <source>
        <dbReference type="Proteomes" id="UP000694501"/>
    </source>
</evidence>
<accession>A0A949JJY3</accession>
<dbReference type="EMBL" id="JAELVF020000002">
    <property type="protein sequence ID" value="MBU7600119.1"/>
    <property type="molecule type" value="Genomic_DNA"/>
</dbReference>
<sequence>MGADYPTTDRNVPTRNPGRAHYDRTTVHAILDSGFLCHLGFVRDGAPVVLPTMYVRHGEQIYLHGSTGSRPMLAGRGEEGLPVCVTVTHVDALVLARSAMHHSLNYRSVMVHGTARAVTDTDHKAAVLDALVERVAPGRSQDIRPADARELAATALLRLELAEVSAKVREGGPNDDEEDLGLPHWSGIVPVRTVHGAPEPAADLDPSIPVPAYLDDLDRTLRTAAGR</sequence>
<dbReference type="PANTHER" id="PTHR34071:SF2">
    <property type="entry name" value="FLAVIN-NUCLEOTIDE-BINDING PROTEIN"/>
    <property type="match status" value="1"/>
</dbReference>
<dbReference type="Pfam" id="PF12900">
    <property type="entry name" value="Pyridox_ox_2"/>
    <property type="match status" value="1"/>
</dbReference>
<keyword evidence="3" id="KW-1185">Reference proteome</keyword>
<dbReference type="Gene3D" id="2.30.110.10">
    <property type="entry name" value="Electron Transport, Fmn-binding Protein, Chain A"/>
    <property type="match status" value="1"/>
</dbReference>
<evidence type="ECO:0000313" key="2">
    <source>
        <dbReference type="EMBL" id="MBU7600119.1"/>
    </source>
</evidence>
<organism evidence="2 3">
    <name type="scientific">Streptomyces tardus</name>
    <dbReference type="NCBI Taxonomy" id="2780544"/>
    <lineage>
        <taxon>Bacteria</taxon>
        <taxon>Bacillati</taxon>
        <taxon>Actinomycetota</taxon>
        <taxon>Actinomycetes</taxon>
        <taxon>Kitasatosporales</taxon>
        <taxon>Streptomycetaceae</taxon>
        <taxon>Streptomyces</taxon>
    </lineage>
</organism>
<dbReference type="Proteomes" id="UP000694501">
    <property type="component" value="Unassembled WGS sequence"/>
</dbReference>
<dbReference type="RefSeq" id="WP_211039980.1">
    <property type="nucleotide sequence ID" value="NZ_JAELVF020000002.1"/>
</dbReference>
<feature type="region of interest" description="Disordered" evidence="1">
    <location>
        <begin position="1"/>
        <end position="20"/>
    </location>
</feature>
<dbReference type="InterPro" id="IPR024747">
    <property type="entry name" value="Pyridox_Oxase-rel"/>
</dbReference>
<proteinExistence type="predicted"/>
<evidence type="ECO:0000256" key="1">
    <source>
        <dbReference type="SAM" id="MobiDB-lite"/>
    </source>
</evidence>
<gene>
    <name evidence="2" type="ORF">JGS22_021395</name>
</gene>
<protein>
    <submittedName>
        <fullName evidence="2">Pyridoxamine 5'-phosphate oxidase family protein</fullName>
    </submittedName>
</protein>
<name>A0A949JJY3_9ACTN</name>
<dbReference type="InterPro" id="IPR012349">
    <property type="entry name" value="Split_barrel_FMN-bd"/>
</dbReference>
<reference evidence="2" key="1">
    <citation type="submission" date="2021-06" db="EMBL/GenBank/DDBJ databases">
        <title>Sequencing of actinobacteria type strains.</title>
        <authorList>
            <person name="Nguyen G.-S."/>
            <person name="Wentzel A."/>
        </authorList>
    </citation>
    <scope>NUCLEOTIDE SEQUENCE</scope>
    <source>
        <strain evidence="2">P38-E01</strain>
    </source>
</reference>